<evidence type="ECO:0000313" key="18">
    <source>
        <dbReference type="EMBL" id="MDK8601571.1"/>
    </source>
</evidence>
<feature type="domain" description="Phosphoribulokinase/uridine kinase" evidence="16">
    <location>
        <begin position="86"/>
        <end position="227"/>
    </location>
</feature>
<reference evidence="18" key="2">
    <citation type="submission" date="2023-05" db="EMBL/GenBank/DDBJ databases">
        <title>Genomic Catalog of Human Bladder Bacteria.</title>
        <authorList>
            <person name="Du J."/>
        </authorList>
    </citation>
    <scope>NUCLEOTIDE SEQUENCE</scope>
    <source>
        <strain evidence="18">UMB1304A</strain>
    </source>
</reference>
<sequence length="311" mass="35177">MTDLHSPYVSFTHDEWAELADKAPLPLTQHDLDRISSLGDPIDLTEADAIYRPLSALMQTYATCTSNLRKDTSAFFERKTERTPWIVGIAGSVAVGKSTAARLLRELLSRWPYTPNVELVPTDGFLYPNAVLTERGIMGRKGFPESYDRRALLDFLQQVKSGEPHIEVPVYDHITYDIVPGETIVVSRPDILIVEGLNVLQPARTDAAQQLAVSDYFDFSIYIDAAEADLEEWYISRFRSLRTTAFSHKDSYFRSYANLTDEEATATARQIWASINLPNLRENIAPTRSRATVTLTKGPDHRIEQIQLRKI</sequence>
<dbReference type="GO" id="GO:0005524">
    <property type="term" value="F:ATP binding"/>
    <property type="evidence" value="ECO:0007669"/>
    <property type="project" value="UniProtKB-UniRule"/>
</dbReference>
<dbReference type="SUPFAM" id="SSF52540">
    <property type="entry name" value="P-loop containing nucleoside triphosphate hydrolases"/>
    <property type="match status" value="1"/>
</dbReference>
<evidence type="ECO:0000259" key="16">
    <source>
        <dbReference type="Pfam" id="PF00485"/>
    </source>
</evidence>
<dbReference type="GO" id="GO:0015937">
    <property type="term" value="P:coenzyme A biosynthetic process"/>
    <property type="evidence" value="ECO:0007669"/>
    <property type="project" value="UniProtKB-UniRule"/>
</dbReference>
<evidence type="ECO:0000256" key="3">
    <source>
        <dbReference type="ARBA" id="ARBA00005225"/>
    </source>
</evidence>
<dbReference type="EMBL" id="JASPDQ010000005">
    <property type="protein sequence ID" value="MDK8601571.1"/>
    <property type="molecule type" value="Genomic_DNA"/>
</dbReference>
<dbReference type="NCBIfam" id="TIGR00554">
    <property type="entry name" value="panK_bact"/>
    <property type="match status" value="1"/>
</dbReference>
<dbReference type="AlphaFoldDB" id="A0A0W1KIU1"/>
<dbReference type="OrthoDB" id="1550976at2"/>
<keyword evidence="12 14" id="KW-0173">Coenzyme A biosynthesis</keyword>
<accession>A0A0W1KIU1</accession>
<name>A0A0W1KIU1_9ACTO</name>
<dbReference type="InterPro" id="IPR004566">
    <property type="entry name" value="PanK"/>
</dbReference>
<evidence type="ECO:0000256" key="4">
    <source>
        <dbReference type="ARBA" id="ARBA00006087"/>
    </source>
</evidence>
<evidence type="ECO:0000256" key="15">
    <source>
        <dbReference type="RuleBase" id="RU003530"/>
    </source>
</evidence>
<dbReference type="Gene3D" id="3.40.50.300">
    <property type="entry name" value="P-loop containing nucleotide triphosphate hydrolases"/>
    <property type="match status" value="1"/>
</dbReference>
<keyword evidence="7 14" id="KW-0963">Cytoplasm</keyword>
<evidence type="ECO:0000256" key="10">
    <source>
        <dbReference type="ARBA" id="ARBA00022777"/>
    </source>
</evidence>
<keyword evidence="11 14" id="KW-0067">ATP-binding</keyword>
<proteinExistence type="inferred from homology"/>
<dbReference type="STRING" id="59561.AQZ59_00973"/>
<keyword evidence="8 14" id="KW-0808">Transferase</keyword>
<dbReference type="PANTHER" id="PTHR10285">
    <property type="entry name" value="URIDINE KINASE"/>
    <property type="match status" value="1"/>
</dbReference>
<dbReference type="InterPro" id="IPR006083">
    <property type="entry name" value="PRK/URK"/>
</dbReference>
<dbReference type="Pfam" id="PF00485">
    <property type="entry name" value="PRK"/>
    <property type="match status" value="1"/>
</dbReference>
<keyword evidence="19" id="KW-1185">Reference proteome</keyword>
<comment type="caution">
    <text evidence="17">The sequence shown here is derived from an EMBL/GenBank/DDBJ whole genome shotgun (WGS) entry which is preliminary data.</text>
</comment>
<dbReference type="UniPathway" id="UPA00241">
    <property type="reaction ID" value="UER00352"/>
</dbReference>
<dbReference type="Proteomes" id="UP000054404">
    <property type="component" value="Unassembled WGS sequence"/>
</dbReference>
<dbReference type="PATRIC" id="fig|59561.3.peg.966"/>
<dbReference type="EC" id="2.7.1.33" evidence="5 14"/>
<dbReference type="CDD" id="cd02025">
    <property type="entry name" value="PanK"/>
    <property type="match status" value="1"/>
</dbReference>
<evidence type="ECO:0000256" key="13">
    <source>
        <dbReference type="ARBA" id="ARBA00032866"/>
    </source>
</evidence>
<evidence type="ECO:0000256" key="9">
    <source>
        <dbReference type="ARBA" id="ARBA00022741"/>
    </source>
</evidence>
<evidence type="ECO:0000256" key="12">
    <source>
        <dbReference type="ARBA" id="ARBA00022993"/>
    </source>
</evidence>
<organism evidence="17 19">
    <name type="scientific">Trueperella bernardiae</name>
    <dbReference type="NCBI Taxonomy" id="59561"/>
    <lineage>
        <taxon>Bacteria</taxon>
        <taxon>Bacillati</taxon>
        <taxon>Actinomycetota</taxon>
        <taxon>Actinomycetes</taxon>
        <taxon>Actinomycetales</taxon>
        <taxon>Actinomycetaceae</taxon>
        <taxon>Trueperella</taxon>
    </lineage>
</organism>
<evidence type="ECO:0000256" key="1">
    <source>
        <dbReference type="ARBA" id="ARBA00001206"/>
    </source>
</evidence>
<gene>
    <name evidence="14 17" type="primary">coaA</name>
    <name evidence="17" type="ORF">AQZ59_00973</name>
    <name evidence="18" type="ORF">QP858_03740</name>
</gene>
<dbReference type="GO" id="GO:0004594">
    <property type="term" value="F:pantothenate kinase activity"/>
    <property type="evidence" value="ECO:0007669"/>
    <property type="project" value="UniProtKB-UniRule"/>
</dbReference>
<reference evidence="17 19" key="1">
    <citation type="submission" date="2015-11" db="EMBL/GenBank/DDBJ databases">
        <title>Draft Genome Sequence of the Type Strain Trueperella bernardiae LCDC 89-0504T, Isolated from Blood Culture.</title>
        <authorList>
            <person name="Bernier A.-M."/>
            <person name="Bernard K."/>
        </authorList>
    </citation>
    <scope>NUCLEOTIDE SEQUENCE [LARGE SCALE GENOMIC DNA]</scope>
    <source>
        <strain evidence="17 19">LCDC 89-0504</strain>
    </source>
</reference>
<evidence type="ECO:0000313" key="19">
    <source>
        <dbReference type="Proteomes" id="UP000054404"/>
    </source>
</evidence>
<comment type="pathway">
    <text evidence="3 14 15">Cofactor biosynthesis; coenzyme A biosynthesis; CoA from (R)-pantothenate: step 1/5.</text>
</comment>
<dbReference type="PIRSF" id="PIRSF000545">
    <property type="entry name" value="Pantothenate_kin"/>
    <property type="match status" value="1"/>
</dbReference>
<dbReference type="InterPro" id="IPR027417">
    <property type="entry name" value="P-loop_NTPase"/>
</dbReference>
<evidence type="ECO:0000256" key="11">
    <source>
        <dbReference type="ARBA" id="ARBA00022840"/>
    </source>
</evidence>
<evidence type="ECO:0000256" key="2">
    <source>
        <dbReference type="ARBA" id="ARBA00004496"/>
    </source>
</evidence>
<evidence type="ECO:0000256" key="6">
    <source>
        <dbReference type="ARBA" id="ARBA00015080"/>
    </source>
</evidence>
<evidence type="ECO:0000256" key="14">
    <source>
        <dbReference type="HAMAP-Rule" id="MF_00215"/>
    </source>
</evidence>
<keyword evidence="9 14" id="KW-0547">Nucleotide-binding</keyword>
<evidence type="ECO:0000313" key="17">
    <source>
        <dbReference type="EMBL" id="KTF04001.1"/>
    </source>
</evidence>
<evidence type="ECO:0000256" key="8">
    <source>
        <dbReference type="ARBA" id="ARBA00022679"/>
    </source>
</evidence>
<dbReference type="HAMAP" id="MF_00215">
    <property type="entry name" value="Pantothen_kinase_1"/>
    <property type="match status" value="1"/>
</dbReference>
<comment type="similarity">
    <text evidence="4 14 15">Belongs to the prokaryotic pantothenate kinase family.</text>
</comment>
<dbReference type="RefSeq" id="WP_062613545.1">
    <property type="nucleotide sequence ID" value="NZ_CALTZF010000003.1"/>
</dbReference>
<comment type="catalytic activity">
    <reaction evidence="1 14 15">
        <text>(R)-pantothenate + ATP = (R)-4'-phosphopantothenate + ADP + H(+)</text>
        <dbReference type="Rhea" id="RHEA:16373"/>
        <dbReference type="ChEBI" id="CHEBI:10986"/>
        <dbReference type="ChEBI" id="CHEBI:15378"/>
        <dbReference type="ChEBI" id="CHEBI:29032"/>
        <dbReference type="ChEBI" id="CHEBI:30616"/>
        <dbReference type="ChEBI" id="CHEBI:456216"/>
        <dbReference type="EC" id="2.7.1.33"/>
    </reaction>
</comment>
<evidence type="ECO:0000256" key="7">
    <source>
        <dbReference type="ARBA" id="ARBA00022490"/>
    </source>
</evidence>
<dbReference type="GO" id="GO:0005737">
    <property type="term" value="C:cytoplasm"/>
    <property type="evidence" value="ECO:0007669"/>
    <property type="project" value="UniProtKB-SubCell"/>
</dbReference>
<feature type="binding site" evidence="14">
    <location>
        <begin position="91"/>
        <end position="98"/>
    </location>
    <ligand>
        <name>ATP</name>
        <dbReference type="ChEBI" id="CHEBI:30616"/>
    </ligand>
</feature>
<dbReference type="EMBL" id="LNIZ01000004">
    <property type="protein sequence ID" value="KTF04001.1"/>
    <property type="molecule type" value="Genomic_DNA"/>
</dbReference>
<protein>
    <recommendedName>
        <fullName evidence="6 14">Pantothenate kinase</fullName>
        <ecNumber evidence="5 14">2.7.1.33</ecNumber>
    </recommendedName>
    <alternativeName>
        <fullName evidence="13 14">Pantothenic acid kinase</fullName>
    </alternativeName>
</protein>
<evidence type="ECO:0000256" key="5">
    <source>
        <dbReference type="ARBA" id="ARBA00012102"/>
    </source>
</evidence>
<comment type="subcellular location">
    <subcellularLocation>
        <location evidence="2 14 15">Cytoplasm</location>
    </subcellularLocation>
</comment>
<keyword evidence="10 14" id="KW-0418">Kinase</keyword>
<dbReference type="Proteomes" id="UP001225576">
    <property type="component" value="Unassembled WGS sequence"/>
</dbReference>